<dbReference type="Pfam" id="PF13426">
    <property type="entry name" value="PAS_9"/>
    <property type="match status" value="1"/>
</dbReference>
<feature type="signal peptide" evidence="9">
    <location>
        <begin position="1"/>
        <end position="23"/>
    </location>
</feature>
<dbReference type="PROSITE" id="PS50885">
    <property type="entry name" value="HAMP"/>
    <property type="match status" value="1"/>
</dbReference>
<feature type="transmembrane region" description="Helical" evidence="8">
    <location>
        <begin position="82"/>
        <end position="108"/>
    </location>
</feature>
<evidence type="ECO:0000259" key="10">
    <source>
        <dbReference type="PROSITE" id="PS50112"/>
    </source>
</evidence>
<feature type="domain" description="EAL" evidence="11">
    <location>
        <begin position="792"/>
        <end position="1042"/>
    </location>
</feature>
<name>A0ABW1S4Z4_9PROT</name>
<dbReference type="Gene3D" id="1.10.3430.10">
    <property type="entry name" value="Ammonium transporter AmtB like domains"/>
    <property type="match status" value="1"/>
</dbReference>
<evidence type="ECO:0000313" key="15">
    <source>
        <dbReference type="Proteomes" id="UP001596303"/>
    </source>
</evidence>
<dbReference type="RefSeq" id="WP_377374328.1">
    <property type="nucleotide sequence ID" value="NZ_JBHSSW010000002.1"/>
</dbReference>
<keyword evidence="7" id="KW-0924">Ammonia transport</keyword>
<evidence type="ECO:0000256" key="7">
    <source>
        <dbReference type="ARBA" id="ARBA00023177"/>
    </source>
</evidence>
<dbReference type="CDD" id="cd00130">
    <property type="entry name" value="PAS"/>
    <property type="match status" value="1"/>
</dbReference>
<dbReference type="InterPro" id="IPR003660">
    <property type="entry name" value="HAMP_dom"/>
</dbReference>
<dbReference type="InterPro" id="IPR001633">
    <property type="entry name" value="EAL_dom"/>
</dbReference>
<evidence type="ECO:0000256" key="9">
    <source>
        <dbReference type="SAM" id="SignalP"/>
    </source>
</evidence>
<dbReference type="Proteomes" id="UP001596303">
    <property type="component" value="Unassembled WGS sequence"/>
</dbReference>
<feature type="transmembrane region" description="Helical" evidence="8">
    <location>
        <begin position="264"/>
        <end position="286"/>
    </location>
</feature>
<dbReference type="Gene3D" id="3.30.450.20">
    <property type="entry name" value="PAS domain"/>
    <property type="match status" value="1"/>
</dbReference>
<dbReference type="NCBIfam" id="TIGR00836">
    <property type="entry name" value="amt"/>
    <property type="match status" value="1"/>
</dbReference>
<keyword evidence="6 8" id="KW-0472">Membrane</keyword>
<dbReference type="SUPFAM" id="SSF141868">
    <property type="entry name" value="EAL domain-like"/>
    <property type="match status" value="1"/>
</dbReference>
<dbReference type="NCBIfam" id="TIGR00254">
    <property type="entry name" value="GGDEF"/>
    <property type="match status" value="1"/>
</dbReference>
<keyword evidence="4 8" id="KW-0812">Transmembrane</keyword>
<comment type="subcellular location">
    <subcellularLocation>
        <location evidence="1">Membrane</location>
        <topology evidence="1">Multi-pass membrane protein</topology>
    </subcellularLocation>
</comment>
<evidence type="ECO:0000259" key="13">
    <source>
        <dbReference type="PROSITE" id="PS50887"/>
    </source>
</evidence>
<dbReference type="InterPro" id="IPR043128">
    <property type="entry name" value="Rev_trsase/Diguanyl_cyclase"/>
</dbReference>
<dbReference type="InterPro" id="IPR024041">
    <property type="entry name" value="NH4_transpt_AmtB-like_dom"/>
</dbReference>
<evidence type="ECO:0000259" key="12">
    <source>
        <dbReference type="PROSITE" id="PS50885"/>
    </source>
</evidence>
<feature type="transmembrane region" description="Helical" evidence="8">
    <location>
        <begin position="152"/>
        <end position="173"/>
    </location>
</feature>
<dbReference type="Pfam" id="PF00909">
    <property type="entry name" value="Ammonium_transp"/>
    <property type="match status" value="1"/>
</dbReference>
<evidence type="ECO:0000256" key="2">
    <source>
        <dbReference type="ARBA" id="ARBA00005887"/>
    </source>
</evidence>
<evidence type="ECO:0000256" key="3">
    <source>
        <dbReference type="ARBA" id="ARBA00022448"/>
    </source>
</evidence>
<evidence type="ECO:0000256" key="8">
    <source>
        <dbReference type="SAM" id="Phobius"/>
    </source>
</evidence>
<feature type="transmembrane region" description="Helical" evidence="8">
    <location>
        <begin position="120"/>
        <end position="140"/>
    </location>
</feature>
<feature type="transmembrane region" description="Helical" evidence="8">
    <location>
        <begin position="235"/>
        <end position="252"/>
    </location>
</feature>
<dbReference type="NCBIfam" id="TIGR00229">
    <property type="entry name" value="sensory_box"/>
    <property type="match status" value="1"/>
</dbReference>
<feature type="chain" id="PRO_5046086066" evidence="9">
    <location>
        <begin position="24"/>
        <end position="1077"/>
    </location>
</feature>
<evidence type="ECO:0000259" key="11">
    <source>
        <dbReference type="PROSITE" id="PS50883"/>
    </source>
</evidence>
<feature type="domain" description="HAMP" evidence="12">
    <location>
        <begin position="453"/>
        <end position="485"/>
    </location>
</feature>
<dbReference type="InterPro" id="IPR000160">
    <property type="entry name" value="GGDEF_dom"/>
</dbReference>
<keyword evidence="3" id="KW-0813">Transport</keyword>
<evidence type="ECO:0000256" key="5">
    <source>
        <dbReference type="ARBA" id="ARBA00022989"/>
    </source>
</evidence>
<gene>
    <name evidence="14" type="primary">amt</name>
    <name evidence="14" type="ORF">ACFQDM_01065</name>
</gene>
<sequence>MKRSVQVLLSLAMLNVFLPQAHAAQSSLDIANEDIGSILNSVWVLIAAALVMMMQVGFLLLEAGMVRSKNSINVAMKNVMDFTVSALAFALIGFMIAFGGSSILPFGLDLDMLALNELDSGVLVFFIFQVMFCGTAATIVSGGVAERMRLSSYTIGALVIGAIIYPVFAHWAWGNALGNNGGAFLANLGFVDFAGSTVVHATGGWLALAACIVLGARKGRFDREGKPIRFSGHSTVLAATGAFLLYIGWIGFNGGSTLEANTSLGLIIVNTVLAGSVGTLVGYLWTMARDRTVLPEKVLCGMIGGLVAVTAGCAVLNVPGALAIGALGALATNASNELLERYFRIDDAVGAIGAHAVAGVVGTIGLALFAAEANLPTASRWDQLIVQLLGSGLNFIWAFGLGILFFSAMKALMGIRVADTAEDCGLNESEHGTRLGIGHVEEAMDHLVRGTADLNARLPVEAGDEAERLVLTFNALLDNLQEQEKVRFDAVENQRSVEEAERLTALADATFEALCLSVDGVIIDGNAALGRLLGLEMNDVRGRKLSDFLPEQHVRDVEELVATRQSAARELTVLNELGEAIPVEVRGRDISLRNRKTRVLAIVDIRERKKAEARIRYLAQHDPLTNLPNRALFNERLHEMIERTMKQGVLSAVILIDLDRFKDINDLYGHGAGDEVLKETSERLKMHVSKRDSVARLGGDEFAILQIDINFTNQSADLALRLLQELNRPITLTDGNRVHVGASIGIAICPRDGIDGVSLISRADTALYHSKSMGRNRYAIFENGMDEHVRRRQLIELDLKNALEDGQFKVHYQPRLNTRTGKIASYEALIRWHHPTRGMVSPAEFIPVAEGCGQIIKIGEWVLRTACLAAARDMKSGRVSVNASPFQVRDKNFIETVRRALEDSGLEPSRLEIEITENVLIDDDQRALSIFNALKRLGVKIALDDFGTGYSSLSYLSRFPFDSIKIDRSFVQGLDHGGSGLEIIDTIVRLGRALNMNIVAEGVETQSAFATLIACGCDEIQGFLVGAAEPLENILEIAPSHIQRTISTSEQVASLQEMVRRMEREELDRAREQKRAG</sequence>
<dbReference type="InterPro" id="IPR052155">
    <property type="entry name" value="Biofilm_reg_signaling"/>
</dbReference>
<dbReference type="InterPro" id="IPR029787">
    <property type="entry name" value="Nucleotide_cyclase"/>
</dbReference>
<evidence type="ECO:0000256" key="4">
    <source>
        <dbReference type="ARBA" id="ARBA00022692"/>
    </source>
</evidence>
<dbReference type="SMART" id="SM00267">
    <property type="entry name" value="GGDEF"/>
    <property type="match status" value="1"/>
</dbReference>
<feature type="transmembrane region" description="Helical" evidence="8">
    <location>
        <begin position="384"/>
        <end position="406"/>
    </location>
</feature>
<keyword evidence="5 8" id="KW-1133">Transmembrane helix</keyword>
<feature type="transmembrane region" description="Helical" evidence="8">
    <location>
        <begin position="193"/>
        <end position="214"/>
    </location>
</feature>
<comment type="caution">
    <text evidence="14">The sequence shown here is derived from an EMBL/GenBank/DDBJ whole genome shotgun (WGS) entry which is preliminary data.</text>
</comment>
<feature type="transmembrane region" description="Helical" evidence="8">
    <location>
        <begin position="351"/>
        <end position="372"/>
    </location>
</feature>
<proteinExistence type="inferred from homology"/>
<dbReference type="PANTHER" id="PTHR44757:SF2">
    <property type="entry name" value="BIOFILM ARCHITECTURE MAINTENANCE PROTEIN MBAA"/>
    <property type="match status" value="1"/>
</dbReference>
<dbReference type="InterPro" id="IPR018047">
    <property type="entry name" value="Ammonium_transpt_CS"/>
</dbReference>
<dbReference type="PROSITE" id="PS01219">
    <property type="entry name" value="AMMONIUM_TRANSP"/>
    <property type="match status" value="1"/>
</dbReference>
<dbReference type="PROSITE" id="PS50887">
    <property type="entry name" value="GGDEF"/>
    <property type="match status" value="1"/>
</dbReference>
<dbReference type="InterPro" id="IPR000014">
    <property type="entry name" value="PAS"/>
</dbReference>
<organism evidence="14 15">
    <name type="scientific">Ponticaulis profundi</name>
    <dbReference type="NCBI Taxonomy" id="2665222"/>
    <lineage>
        <taxon>Bacteria</taxon>
        <taxon>Pseudomonadati</taxon>
        <taxon>Pseudomonadota</taxon>
        <taxon>Alphaproteobacteria</taxon>
        <taxon>Hyphomonadales</taxon>
        <taxon>Hyphomonadaceae</taxon>
        <taxon>Ponticaulis</taxon>
    </lineage>
</organism>
<dbReference type="InterPro" id="IPR035965">
    <property type="entry name" value="PAS-like_dom_sf"/>
</dbReference>
<dbReference type="Pfam" id="PF00672">
    <property type="entry name" value="HAMP"/>
    <property type="match status" value="1"/>
</dbReference>
<dbReference type="PANTHER" id="PTHR44757">
    <property type="entry name" value="DIGUANYLATE CYCLASE DGCP"/>
    <property type="match status" value="1"/>
</dbReference>
<keyword evidence="9" id="KW-0732">Signal</keyword>
<dbReference type="InterPro" id="IPR001905">
    <property type="entry name" value="Ammonium_transpt"/>
</dbReference>
<comment type="similarity">
    <text evidence="2">Belongs to the ammonia transporter channel (TC 1.A.11.2) family.</text>
</comment>
<dbReference type="Gene3D" id="3.30.70.270">
    <property type="match status" value="1"/>
</dbReference>
<feature type="domain" description="PAS" evidence="10">
    <location>
        <begin position="498"/>
        <end position="570"/>
    </location>
</feature>
<dbReference type="InterPro" id="IPR035919">
    <property type="entry name" value="EAL_sf"/>
</dbReference>
<dbReference type="InterPro" id="IPR029020">
    <property type="entry name" value="Ammonium/urea_transptr"/>
</dbReference>
<evidence type="ECO:0000256" key="6">
    <source>
        <dbReference type="ARBA" id="ARBA00023136"/>
    </source>
</evidence>
<dbReference type="SUPFAM" id="SSF55073">
    <property type="entry name" value="Nucleotide cyclase"/>
    <property type="match status" value="1"/>
</dbReference>
<dbReference type="SUPFAM" id="SSF55785">
    <property type="entry name" value="PYP-like sensor domain (PAS domain)"/>
    <property type="match status" value="1"/>
</dbReference>
<feature type="domain" description="GGDEF" evidence="13">
    <location>
        <begin position="649"/>
        <end position="783"/>
    </location>
</feature>
<protein>
    <submittedName>
        <fullName evidence="14">Ammonium transporter</fullName>
    </submittedName>
</protein>
<accession>A0ABW1S4Z4</accession>
<dbReference type="CDD" id="cd01948">
    <property type="entry name" value="EAL"/>
    <property type="match status" value="1"/>
</dbReference>
<dbReference type="Pfam" id="PF00563">
    <property type="entry name" value="EAL"/>
    <property type="match status" value="1"/>
</dbReference>
<dbReference type="Pfam" id="PF00990">
    <property type="entry name" value="GGDEF"/>
    <property type="match status" value="1"/>
</dbReference>
<dbReference type="CDD" id="cd06225">
    <property type="entry name" value="HAMP"/>
    <property type="match status" value="1"/>
</dbReference>
<feature type="transmembrane region" description="Helical" evidence="8">
    <location>
        <begin position="42"/>
        <end position="61"/>
    </location>
</feature>
<evidence type="ECO:0000313" key="14">
    <source>
        <dbReference type="EMBL" id="MFC6196644.1"/>
    </source>
</evidence>
<reference evidence="15" key="1">
    <citation type="journal article" date="2019" name="Int. J. Syst. Evol. Microbiol.">
        <title>The Global Catalogue of Microorganisms (GCM) 10K type strain sequencing project: providing services to taxonomists for standard genome sequencing and annotation.</title>
        <authorList>
            <consortium name="The Broad Institute Genomics Platform"/>
            <consortium name="The Broad Institute Genome Sequencing Center for Infectious Disease"/>
            <person name="Wu L."/>
            <person name="Ma J."/>
        </authorList>
    </citation>
    <scope>NUCLEOTIDE SEQUENCE [LARGE SCALE GENOMIC DNA]</scope>
    <source>
        <strain evidence="15">CGMCC-1.15741</strain>
    </source>
</reference>
<evidence type="ECO:0000256" key="1">
    <source>
        <dbReference type="ARBA" id="ARBA00004141"/>
    </source>
</evidence>
<dbReference type="PROSITE" id="PS50883">
    <property type="entry name" value="EAL"/>
    <property type="match status" value="1"/>
</dbReference>
<keyword evidence="15" id="KW-1185">Reference proteome</keyword>
<dbReference type="Gene3D" id="3.20.20.450">
    <property type="entry name" value="EAL domain"/>
    <property type="match status" value="1"/>
</dbReference>
<dbReference type="SUPFAM" id="SSF111352">
    <property type="entry name" value="Ammonium transporter"/>
    <property type="match status" value="1"/>
</dbReference>
<dbReference type="PROSITE" id="PS50112">
    <property type="entry name" value="PAS"/>
    <property type="match status" value="1"/>
</dbReference>
<feature type="transmembrane region" description="Helical" evidence="8">
    <location>
        <begin position="298"/>
        <end position="331"/>
    </location>
</feature>
<dbReference type="SMART" id="SM00052">
    <property type="entry name" value="EAL"/>
    <property type="match status" value="1"/>
</dbReference>
<dbReference type="CDD" id="cd01949">
    <property type="entry name" value="GGDEF"/>
    <property type="match status" value="1"/>
</dbReference>
<dbReference type="EMBL" id="JBHSSW010000002">
    <property type="protein sequence ID" value="MFC6196644.1"/>
    <property type="molecule type" value="Genomic_DNA"/>
</dbReference>